<sequence>IVSKSGDQNVISVSVPDKLYSYLKDLCTTLIDIQWRWNLLMFAGTFVISWLVFASFYFMLADLNGDLDSHTLEERNPCVTNIHSFASSFLFSIETMTTIGYGSRFVTEACPGAYIGVLVQSIIGAALQLALAGLVVAKIRRAKKRTGTILFSNVACIYEEDDGMKLVIRVGDMRKSRITAAHVRGYLIQKFKSKRGTIPVSYYTLRFKSENGTEQLFLPWPSLIIHDINEDSPLWEVSKEDLELENFEMIFMLEGIASSTSMAFQAKKAYAPCDFKWGRRFHALGVTTDYVGENYVDYEHFHLTYPI</sequence>
<keyword evidence="7 12" id="KW-1133">Transmembrane helix</keyword>
<dbReference type="GO" id="GO:0034702">
    <property type="term" value="C:monoatomic ion channel complex"/>
    <property type="evidence" value="ECO:0007669"/>
    <property type="project" value="UniProtKB-KW"/>
</dbReference>
<dbReference type="InterPro" id="IPR041647">
    <property type="entry name" value="IRK_C"/>
</dbReference>
<dbReference type="Pfam" id="PF01007">
    <property type="entry name" value="IRK"/>
    <property type="match status" value="1"/>
</dbReference>
<evidence type="ECO:0000256" key="11">
    <source>
        <dbReference type="RuleBase" id="RU003822"/>
    </source>
</evidence>
<dbReference type="Gene3D" id="1.10.287.70">
    <property type="match status" value="1"/>
</dbReference>
<keyword evidence="4 11" id="KW-0812">Transmembrane</keyword>
<reference evidence="15 16" key="1">
    <citation type="journal article" date="2013" name="Nature">
        <title>Insights into bilaterian evolution from three spiralian genomes.</title>
        <authorList>
            <person name="Simakov O."/>
            <person name="Marletaz F."/>
            <person name="Cho S.J."/>
            <person name="Edsinger-Gonzales E."/>
            <person name="Havlak P."/>
            <person name="Hellsten U."/>
            <person name="Kuo D.H."/>
            <person name="Larsson T."/>
            <person name="Lv J."/>
            <person name="Arendt D."/>
            <person name="Savage R."/>
            <person name="Osoegawa K."/>
            <person name="de Jong P."/>
            <person name="Grimwood J."/>
            <person name="Chapman J.A."/>
            <person name="Shapiro H."/>
            <person name="Aerts A."/>
            <person name="Otillar R.P."/>
            <person name="Terry A.Y."/>
            <person name="Boore J.L."/>
            <person name="Grigoriev I.V."/>
            <person name="Lindberg D.R."/>
            <person name="Seaver E.C."/>
            <person name="Weisblat D.A."/>
            <person name="Putnam N.H."/>
            <person name="Rokhsar D.S."/>
        </authorList>
    </citation>
    <scope>NUCLEOTIDE SEQUENCE [LARGE SCALE GENOMIC DNA]</scope>
</reference>
<comment type="similarity">
    <text evidence="11">Belongs to the inward rectifier-type potassium channel (TC 1.A.2.1) family.</text>
</comment>
<dbReference type="GO" id="GO:0005242">
    <property type="term" value="F:inward rectifier potassium channel activity"/>
    <property type="evidence" value="ECO:0007669"/>
    <property type="project" value="InterPro"/>
</dbReference>
<evidence type="ECO:0000313" key="15">
    <source>
        <dbReference type="EMBL" id="ESO84745.1"/>
    </source>
</evidence>
<feature type="non-terminal residue" evidence="15">
    <location>
        <position position="307"/>
    </location>
</feature>
<dbReference type="OrthoDB" id="273257at2759"/>
<dbReference type="Proteomes" id="UP000030746">
    <property type="component" value="Unassembled WGS sequence"/>
</dbReference>
<evidence type="ECO:0000256" key="9">
    <source>
        <dbReference type="ARBA" id="ARBA00023136"/>
    </source>
</evidence>
<dbReference type="PANTHER" id="PTHR11767:SF102">
    <property type="entry name" value="INWARDLY RECTIFYING POTASSIUM CHANNEL 1, ISOFORM F"/>
    <property type="match status" value="1"/>
</dbReference>
<dbReference type="Gene3D" id="2.60.40.1400">
    <property type="entry name" value="G protein-activated inward rectifier potassium channel 1"/>
    <property type="match status" value="1"/>
</dbReference>
<dbReference type="PANTHER" id="PTHR11767">
    <property type="entry name" value="INWARD RECTIFIER POTASSIUM CHANNEL"/>
    <property type="match status" value="1"/>
</dbReference>
<dbReference type="InterPro" id="IPR014756">
    <property type="entry name" value="Ig_E-set"/>
</dbReference>
<dbReference type="EMBL" id="KB203412">
    <property type="protein sequence ID" value="ESO84745.1"/>
    <property type="molecule type" value="Genomic_DNA"/>
</dbReference>
<evidence type="ECO:0000313" key="16">
    <source>
        <dbReference type="Proteomes" id="UP000030746"/>
    </source>
</evidence>
<gene>
    <name evidence="15" type="ORF">LOTGIDRAFT_94675</name>
</gene>
<evidence type="ECO:0000259" key="14">
    <source>
        <dbReference type="Pfam" id="PF17655"/>
    </source>
</evidence>
<dbReference type="Pfam" id="PF17655">
    <property type="entry name" value="IRK_C"/>
    <property type="match status" value="1"/>
</dbReference>
<proteinExistence type="inferred from homology"/>
<keyword evidence="16" id="KW-1185">Reference proteome</keyword>
<dbReference type="GO" id="GO:1990573">
    <property type="term" value="P:potassium ion import across plasma membrane"/>
    <property type="evidence" value="ECO:0007669"/>
    <property type="project" value="TreeGrafter"/>
</dbReference>
<evidence type="ECO:0000256" key="8">
    <source>
        <dbReference type="ARBA" id="ARBA00023065"/>
    </source>
</evidence>
<dbReference type="HOGENOM" id="CLU_022738_3_0_1"/>
<dbReference type="PRINTS" id="PR01320">
    <property type="entry name" value="KIRCHANNEL"/>
</dbReference>
<comment type="subcellular location">
    <subcellularLocation>
        <location evidence="1 11">Membrane</location>
        <topology evidence="1 11">Multi-pass membrane protein</topology>
    </subcellularLocation>
</comment>
<protein>
    <submittedName>
        <fullName evidence="15">Uncharacterized protein</fullName>
    </submittedName>
</protein>
<dbReference type="CTD" id="20253011"/>
<evidence type="ECO:0000256" key="1">
    <source>
        <dbReference type="ARBA" id="ARBA00004141"/>
    </source>
</evidence>
<feature type="domain" description="Potassium channel inwardly rectifying transmembrane" evidence="13">
    <location>
        <begin position="2"/>
        <end position="141"/>
    </location>
</feature>
<evidence type="ECO:0000256" key="7">
    <source>
        <dbReference type="ARBA" id="ARBA00022989"/>
    </source>
</evidence>
<evidence type="ECO:0000256" key="5">
    <source>
        <dbReference type="ARBA" id="ARBA00022882"/>
    </source>
</evidence>
<evidence type="ECO:0000256" key="10">
    <source>
        <dbReference type="ARBA" id="ARBA00023303"/>
    </source>
</evidence>
<dbReference type="GO" id="GO:0005886">
    <property type="term" value="C:plasma membrane"/>
    <property type="evidence" value="ECO:0007669"/>
    <property type="project" value="TreeGrafter"/>
</dbReference>
<dbReference type="SUPFAM" id="SSF81324">
    <property type="entry name" value="Voltage-gated potassium channels"/>
    <property type="match status" value="1"/>
</dbReference>
<keyword evidence="10 11" id="KW-0407">Ion channel</keyword>
<dbReference type="FunFam" id="1.10.287.70:FF:000019">
    <property type="entry name" value="G protein-activated inward rectifier potassium channel 1"/>
    <property type="match status" value="1"/>
</dbReference>
<dbReference type="InterPro" id="IPR040445">
    <property type="entry name" value="Kir_TM"/>
</dbReference>
<keyword evidence="8 11" id="KW-0406">Ion transport</keyword>
<dbReference type="OMA" id="VITWFLF"/>
<evidence type="ECO:0000259" key="13">
    <source>
        <dbReference type="Pfam" id="PF01007"/>
    </source>
</evidence>
<keyword evidence="3 11" id="KW-0633">Potassium transport</keyword>
<keyword evidence="5 11" id="KW-0851">Voltage-gated channel</keyword>
<dbReference type="RefSeq" id="XP_009064546.1">
    <property type="nucleotide sequence ID" value="XM_009066298.1"/>
</dbReference>
<dbReference type="SUPFAM" id="SSF81296">
    <property type="entry name" value="E set domains"/>
    <property type="match status" value="1"/>
</dbReference>
<dbReference type="GO" id="GO:0034765">
    <property type="term" value="P:regulation of monoatomic ion transmembrane transport"/>
    <property type="evidence" value="ECO:0007669"/>
    <property type="project" value="TreeGrafter"/>
</dbReference>
<evidence type="ECO:0000256" key="6">
    <source>
        <dbReference type="ARBA" id="ARBA00022958"/>
    </source>
</evidence>
<dbReference type="InterPro" id="IPR016449">
    <property type="entry name" value="K_chnl_inward-rec_Kir"/>
</dbReference>
<evidence type="ECO:0000256" key="3">
    <source>
        <dbReference type="ARBA" id="ARBA00022538"/>
    </source>
</evidence>
<evidence type="ECO:0000256" key="12">
    <source>
        <dbReference type="SAM" id="Phobius"/>
    </source>
</evidence>
<name>V3ZQG3_LOTGI</name>
<dbReference type="GeneID" id="20253011"/>
<feature type="non-terminal residue" evidence="15">
    <location>
        <position position="1"/>
    </location>
</feature>
<dbReference type="KEGG" id="lgi:LOTGIDRAFT_94675"/>
<organism evidence="15 16">
    <name type="scientific">Lottia gigantea</name>
    <name type="common">Giant owl limpet</name>
    <dbReference type="NCBI Taxonomy" id="225164"/>
    <lineage>
        <taxon>Eukaryota</taxon>
        <taxon>Metazoa</taxon>
        <taxon>Spiralia</taxon>
        <taxon>Lophotrochozoa</taxon>
        <taxon>Mollusca</taxon>
        <taxon>Gastropoda</taxon>
        <taxon>Patellogastropoda</taxon>
        <taxon>Lottioidea</taxon>
        <taxon>Lottiidae</taxon>
        <taxon>Lottia</taxon>
    </lineage>
</organism>
<feature type="transmembrane region" description="Helical" evidence="12">
    <location>
        <begin position="39"/>
        <end position="60"/>
    </location>
</feature>
<feature type="transmembrane region" description="Helical" evidence="12">
    <location>
        <begin position="113"/>
        <end position="137"/>
    </location>
</feature>
<evidence type="ECO:0000256" key="2">
    <source>
        <dbReference type="ARBA" id="ARBA00022448"/>
    </source>
</evidence>
<keyword evidence="9 12" id="KW-0472">Membrane</keyword>
<keyword evidence="6 11" id="KW-0630">Potassium</keyword>
<evidence type="ECO:0000256" key="4">
    <source>
        <dbReference type="ARBA" id="ARBA00022692"/>
    </source>
</evidence>
<feature type="domain" description="Inward rectifier potassium channel C-terminal" evidence="14">
    <location>
        <begin position="149"/>
        <end position="306"/>
    </location>
</feature>
<accession>V3ZQG3</accession>
<keyword evidence="2 11" id="KW-0813">Transport</keyword>
<dbReference type="AlphaFoldDB" id="V3ZQG3"/>
<dbReference type="InterPro" id="IPR013518">
    <property type="entry name" value="K_chnl_inward-rec_Kir_cyto"/>
</dbReference>